<dbReference type="Pfam" id="PF13976">
    <property type="entry name" value="gag_pre-integrs"/>
    <property type="match status" value="1"/>
</dbReference>
<dbReference type="AlphaFoldDB" id="A0A6D2JF76"/>
<dbReference type="GO" id="GO:0015074">
    <property type="term" value="P:DNA integration"/>
    <property type="evidence" value="ECO:0007669"/>
    <property type="project" value="InterPro"/>
</dbReference>
<reference evidence="5" key="1">
    <citation type="submission" date="2020-01" db="EMBL/GenBank/DDBJ databases">
        <authorList>
            <person name="Mishra B."/>
        </authorList>
    </citation>
    <scope>NUCLEOTIDE SEQUENCE [LARGE SCALE GENOMIC DNA]</scope>
</reference>
<protein>
    <recommendedName>
        <fullName evidence="4">Integrase catalytic domain-containing protein</fullName>
    </recommendedName>
</protein>
<accession>A0A6D2JF76</accession>
<evidence type="ECO:0000256" key="1">
    <source>
        <dbReference type="ARBA" id="ARBA00022723"/>
    </source>
</evidence>
<name>A0A6D2JF76_9BRAS</name>
<keyword evidence="2" id="KW-0378">Hydrolase</keyword>
<dbReference type="PANTHER" id="PTHR42648">
    <property type="entry name" value="TRANSPOSASE, PUTATIVE-RELATED"/>
    <property type="match status" value="1"/>
</dbReference>
<dbReference type="SUPFAM" id="SSF53098">
    <property type="entry name" value="Ribonuclease H-like"/>
    <property type="match status" value="1"/>
</dbReference>
<proteinExistence type="predicted"/>
<dbReference type="Pfam" id="PF00665">
    <property type="entry name" value="rve"/>
    <property type="match status" value="1"/>
</dbReference>
<dbReference type="InterPro" id="IPR013103">
    <property type="entry name" value="RVT_2"/>
</dbReference>
<dbReference type="PANTHER" id="PTHR42648:SF26">
    <property type="entry name" value="INTEGRASE CATALYTIC DOMAIN-CONTAINING PROTEIN"/>
    <property type="match status" value="1"/>
</dbReference>
<evidence type="ECO:0000256" key="3">
    <source>
        <dbReference type="SAM" id="MobiDB-lite"/>
    </source>
</evidence>
<comment type="caution">
    <text evidence="5">The sequence shown here is derived from an EMBL/GenBank/DDBJ whole genome shotgun (WGS) entry which is preliminary data.</text>
</comment>
<feature type="domain" description="Integrase catalytic" evidence="4">
    <location>
        <begin position="469"/>
        <end position="635"/>
    </location>
</feature>
<sequence length="938" mass="105771">MATSYPFPDNVHVSSSVTLKLNDHNYLLWKTQFESLLSSQKLIGFVNGAVLAPSQTRLAVIGDVTSEVPNPQYDSWFCTDQLVRSWLFGTLSEEVLGHVHNLPTSRQIWLSLAENFNKSSLAREFSLRSKLQLLQKKDKSFSDYCKEFKTVCDSLSAIGKPIDENMKIFGLLNGLGSEYDPIATVIQSNLTKFPPPTFNDVVSEIEGFDIKLKAREEAASATPHLAFNTTKSDSGAPQYNTNFRGRGRYSQNRGRGGYTTRGRGFAQHQTTSTTTGERPVCQICGRVGHTAVRCYNRFDNNYQDDPKTQAFSTLCASDESGKEWYPDSGASAHVTQSTNNLQTAMAYEGNDAVLVGDGAFLPITHVGSTTITSSKGTIPLNEKVVSKGPRNKGLYVLESNEFEALYSNRQCAVSEEIWHHRLGHSNSGILQHLQSNKAISVSNKHSSRVCEPCQMSKSSRLKFSVSASSVLNPLDRIHCDLWGPSPVVSNQGFKYYALFIDEFSRYSWLFPLRAKSEFFSVFQEFQKLVENQLNNKIKEFQSDGGGEFISTSFKKHLRDHGIHHRISCPYTPQQNGTAERKHRHLTELGLAMMFHSHTPLKYWVEAFFTANFIGNLVPSVVLKNQSSHEVLFKQKPDYSALRVFGSACYPCLRPITKHKFDPRSLQCVFLGYNSQYKGYRCLYPPTGKIYISRHVIFEENQFPFQDKYKGLVPQYKTPLLQAWQSIEITPEQVSPQPVQQVFNKSPAETIPEQETEQQNPVNIADAMSEGEENEVEVEQQQEEQQAEPVNTHPMTTRAKAGIQKPNTRYILLTSKFSTKEPKSIVEAMKHPGWNRAVMDEMGRVYMLNTWSLVLPTADMNILSSKWVFTTKLNPDTTLDKLKARLVAKGFDQEEGIDYLETFSPVVRTATIRIVLNVATAKGWSLKQMDVSKRSYMAS</sequence>
<dbReference type="InterPro" id="IPR057670">
    <property type="entry name" value="SH3_retrovirus"/>
</dbReference>
<evidence type="ECO:0000259" key="4">
    <source>
        <dbReference type="PROSITE" id="PS50994"/>
    </source>
</evidence>
<dbReference type="InterPro" id="IPR039537">
    <property type="entry name" value="Retrotran_Ty1/copia-like"/>
</dbReference>
<dbReference type="Gene3D" id="3.30.420.10">
    <property type="entry name" value="Ribonuclease H-like superfamily/Ribonuclease H"/>
    <property type="match status" value="1"/>
</dbReference>
<dbReference type="Pfam" id="PF07727">
    <property type="entry name" value="RVT_2"/>
    <property type="match status" value="1"/>
</dbReference>
<dbReference type="OrthoDB" id="1752173at2759"/>
<dbReference type="InterPro" id="IPR012337">
    <property type="entry name" value="RNaseH-like_sf"/>
</dbReference>
<dbReference type="GO" id="GO:0016787">
    <property type="term" value="F:hydrolase activity"/>
    <property type="evidence" value="ECO:0007669"/>
    <property type="project" value="UniProtKB-KW"/>
</dbReference>
<dbReference type="InterPro" id="IPR001584">
    <property type="entry name" value="Integrase_cat-core"/>
</dbReference>
<dbReference type="Pfam" id="PF25597">
    <property type="entry name" value="SH3_retrovirus"/>
    <property type="match status" value="1"/>
</dbReference>
<dbReference type="GO" id="GO:0046872">
    <property type="term" value="F:metal ion binding"/>
    <property type="evidence" value="ECO:0007669"/>
    <property type="project" value="UniProtKB-KW"/>
</dbReference>
<gene>
    <name evidence="5" type="ORF">MERR_LOCUS22819</name>
</gene>
<dbReference type="InterPro" id="IPR036397">
    <property type="entry name" value="RNaseH_sf"/>
</dbReference>
<keyword evidence="1" id="KW-0479">Metal-binding</keyword>
<evidence type="ECO:0000313" key="5">
    <source>
        <dbReference type="EMBL" id="CAA7035584.1"/>
    </source>
</evidence>
<dbReference type="InterPro" id="IPR025724">
    <property type="entry name" value="GAG-pre-integrase_dom"/>
</dbReference>
<evidence type="ECO:0000313" key="6">
    <source>
        <dbReference type="Proteomes" id="UP000467841"/>
    </source>
</evidence>
<feature type="compositionally biased region" description="Polar residues" evidence="3">
    <location>
        <begin position="267"/>
        <end position="276"/>
    </location>
</feature>
<feature type="compositionally biased region" description="Acidic residues" evidence="3">
    <location>
        <begin position="769"/>
        <end position="785"/>
    </location>
</feature>
<dbReference type="GO" id="GO:0003676">
    <property type="term" value="F:nucleic acid binding"/>
    <property type="evidence" value="ECO:0007669"/>
    <property type="project" value="InterPro"/>
</dbReference>
<feature type="compositionally biased region" description="Polar residues" evidence="3">
    <location>
        <begin position="227"/>
        <end position="243"/>
    </location>
</feature>
<organism evidence="5 6">
    <name type="scientific">Microthlaspi erraticum</name>
    <dbReference type="NCBI Taxonomy" id="1685480"/>
    <lineage>
        <taxon>Eukaryota</taxon>
        <taxon>Viridiplantae</taxon>
        <taxon>Streptophyta</taxon>
        <taxon>Embryophyta</taxon>
        <taxon>Tracheophyta</taxon>
        <taxon>Spermatophyta</taxon>
        <taxon>Magnoliopsida</taxon>
        <taxon>eudicotyledons</taxon>
        <taxon>Gunneridae</taxon>
        <taxon>Pentapetalae</taxon>
        <taxon>rosids</taxon>
        <taxon>malvids</taxon>
        <taxon>Brassicales</taxon>
        <taxon>Brassicaceae</taxon>
        <taxon>Coluteocarpeae</taxon>
        <taxon>Microthlaspi</taxon>
    </lineage>
</organism>
<dbReference type="PROSITE" id="PS50994">
    <property type="entry name" value="INTEGRASE"/>
    <property type="match status" value="1"/>
</dbReference>
<dbReference type="Proteomes" id="UP000467841">
    <property type="component" value="Unassembled WGS sequence"/>
</dbReference>
<keyword evidence="6" id="KW-1185">Reference proteome</keyword>
<dbReference type="EMBL" id="CACVBM020001160">
    <property type="protein sequence ID" value="CAA7035584.1"/>
    <property type="molecule type" value="Genomic_DNA"/>
</dbReference>
<dbReference type="Pfam" id="PF14223">
    <property type="entry name" value="Retrotran_gag_2"/>
    <property type="match status" value="1"/>
</dbReference>
<evidence type="ECO:0000256" key="2">
    <source>
        <dbReference type="ARBA" id="ARBA00022801"/>
    </source>
</evidence>
<feature type="region of interest" description="Disordered" evidence="3">
    <location>
        <begin position="769"/>
        <end position="790"/>
    </location>
</feature>
<feature type="region of interest" description="Disordered" evidence="3">
    <location>
        <begin position="223"/>
        <end position="277"/>
    </location>
</feature>